<dbReference type="Pfam" id="PF05907">
    <property type="entry name" value="CXXC_Zn-b_euk"/>
    <property type="match status" value="1"/>
</dbReference>
<dbReference type="AlphaFoldDB" id="A0A9P7BGY2"/>
<dbReference type="PANTHER" id="PTHR12857">
    <property type="entry name" value="CXXC MOTIF CONTAINING ZINC BINDING PROTEIN"/>
    <property type="match status" value="1"/>
</dbReference>
<evidence type="ECO:0000256" key="3">
    <source>
        <dbReference type="ARBA" id="ARBA00022833"/>
    </source>
</evidence>
<evidence type="ECO:0008006" key="6">
    <source>
        <dbReference type="Google" id="ProtNLM"/>
    </source>
</evidence>
<dbReference type="OrthoDB" id="10248838at2759"/>
<accession>A0A9P7BGY2</accession>
<keyword evidence="5" id="KW-1185">Reference proteome</keyword>
<evidence type="ECO:0000313" key="5">
    <source>
        <dbReference type="Proteomes" id="UP000697127"/>
    </source>
</evidence>
<comment type="similarity">
    <text evidence="1">Belongs to the UPF0587 family.</text>
</comment>
<dbReference type="SUPFAM" id="SSF141678">
    <property type="entry name" value="MAL13P1.257-like"/>
    <property type="match status" value="1"/>
</dbReference>
<dbReference type="InterPro" id="IPR008584">
    <property type="entry name" value="CXXC_Zn-binding_euk"/>
</dbReference>
<dbReference type="GO" id="GO:0008270">
    <property type="term" value="F:zinc ion binding"/>
    <property type="evidence" value="ECO:0007669"/>
    <property type="project" value="TreeGrafter"/>
</dbReference>
<evidence type="ECO:0000313" key="4">
    <source>
        <dbReference type="EMBL" id="KAG0688833.1"/>
    </source>
</evidence>
<keyword evidence="3" id="KW-0862">Zinc</keyword>
<evidence type="ECO:0000256" key="2">
    <source>
        <dbReference type="ARBA" id="ARBA00022723"/>
    </source>
</evidence>
<keyword evidence="2" id="KW-0479">Metal-binding</keyword>
<protein>
    <recommendedName>
        <fullName evidence="6">DUF866-domain-containing protein</fullName>
    </recommendedName>
</protein>
<comment type="caution">
    <text evidence="4">The sequence shown here is derived from an EMBL/GenBank/DDBJ whole genome shotgun (WGS) entry which is preliminary data.</text>
</comment>
<dbReference type="Proteomes" id="UP000697127">
    <property type="component" value="Unassembled WGS sequence"/>
</dbReference>
<proteinExistence type="inferred from homology"/>
<dbReference type="EMBL" id="PUHW01000119">
    <property type="protein sequence ID" value="KAG0688833.1"/>
    <property type="molecule type" value="Genomic_DNA"/>
</dbReference>
<sequence>MVQHLFLSAELNNVTDLKPQDSLSEPFEYNFRIQCTKCRETHDKPITINLYERYEIDGSRGEASYVGSCSFCKAKSNINIQLPKDFQGYSLENNGSKIKMLEIDARGYEIIEFIADSPFVCKGTDSDSEFKDVLLMETEWYDYDDKASQETSITDVQWHLN</sequence>
<gene>
    <name evidence="4" type="ORF">C6P40_000438</name>
</gene>
<reference evidence="4" key="1">
    <citation type="submission" date="2020-11" db="EMBL/GenBank/DDBJ databases">
        <title>Kefir isolates.</title>
        <authorList>
            <person name="Marcisauskas S."/>
            <person name="Kim Y."/>
            <person name="Blasche S."/>
        </authorList>
    </citation>
    <scope>NUCLEOTIDE SEQUENCE</scope>
    <source>
        <strain evidence="4">Olga-1</strain>
    </source>
</reference>
<evidence type="ECO:0000256" key="1">
    <source>
        <dbReference type="ARBA" id="ARBA00007818"/>
    </source>
</evidence>
<name>A0A9P7BGY2_9ASCO</name>
<dbReference type="PANTHER" id="PTHR12857:SF0">
    <property type="entry name" value="CXXC MOTIF CONTAINING ZINC BINDING PROTEIN"/>
    <property type="match status" value="1"/>
</dbReference>
<organism evidence="4 5">
    <name type="scientific">Pichia californica</name>
    <dbReference type="NCBI Taxonomy" id="460514"/>
    <lineage>
        <taxon>Eukaryota</taxon>
        <taxon>Fungi</taxon>
        <taxon>Dikarya</taxon>
        <taxon>Ascomycota</taxon>
        <taxon>Saccharomycotina</taxon>
        <taxon>Pichiomycetes</taxon>
        <taxon>Pichiales</taxon>
        <taxon>Pichiaceae</taxon>
        <taxon>Pichia</taxon>
    </lineage>
</organism>